<evidence type="ECO:0000313" key="2">
    <source>
        <dbReference type="Proteomes" id="UP001519349"/>
    </source>
</evidence>
<dbReference type="Proteomes" id="UP001519349">
    <property type="component" value="Unassembled WGS sequence"/>
</dbReference>
<protein>
    <submittedName>
        <fullName evidence="1">Uncharacterized protein</fullName>
    </submittedName>
</protein>
<gene>
    <name evidence="1" type="ORF">DHL47_02340</name>
</gene>
<evidence type="ECO:0000313" key="1">
    <source>
        <dbReference type="EMBL" id="MBP2620190.1"/>
    </source>
</evidence>
<accession>A0ABS5AUM8</accession>
<proteinExistence type="predicted"/>
<sequence>MKRIPTLPCFSISGQRLKSSPEFSLPRLLELIWVEEVFEESFVFAKKFRAECFRFNTEILAIQKSVFLFYNNSIKNQEDCIYVNF</sequence>
<name>A0ABS5AUM8_9STRE</name>
<reference evidence="1 2" key="1">
    <citation type="submission" date="2018-05" db="EMBL/GenBank/DDBJ databases">
        <title>Draft genome sequence of Streptococcus panodentis CCUG 70867T.</title>
        <authorList>
            <person name="Salva-Serra F."/>
            <person name="Mendez V."/>
            <person name="Jaen-Luchoro D."/>
            <person name="Gonzales-Siles L."/>
            <person name="Karlsson R."/>
            <person name="Engstrom-Jakobsson H."/>
            <person name="Busquets A."/>
            <person name="Gomila M."/>
            <person name="Pineiro-Iglesias B."/>
            <person name="Bennasar-Figueras A."/>
            <person name="Seeger M."/>
            <person name="Moore E."/>
        </authorList>
    </citation>
    <scope>NUCLEOTIDE SEQUENCE [LARGE SCALE GENOMIC DNA]</scope>
    <source>
        <strain evidence="1 2">CCUG 70867</strain>
    </source>
</reference>
<organism evidence="1 2">
    <name type="scientific">Streptococcus panodentis</name>
    <dbReference type="NCBI Taxonomy" id="1581472"/>
    <lineage>
        <taxon>Bacteria</taxon>
        <taxon>Bacillati</taxon>
        <taxon>Bacillota</taxon>
        <taxon>Bacilli</taxon>
        <taxon>Lactobacillales</taxon>
        <taxon>Streptococcaceae</taxon>
        <taxon>Streptococcus</taxon>
    </lineage>
</organism>
<keyword evidence="2" id="KW-1185">Reference proteome</keyword>
<dbReference type="EMBL" id="QFAY01000003">
    <property type="protein sequence ID" value="MBP2620190.1"/>
    <property type="molecule type" value="Genomic_DNA"/>
</dbReference>
<comment type="caution">
    <text evidence="1">The sequence shown here is derived from an EMBL/GenBank/DDBJ whole genome shotgun (WGS) entry which is preliminary data.</text>
</comment>